<dbReference type="InterPro" id="IPR006638">
    <property type="entry name" value="Elp3/MiaA/NifB-like_rSAM"/>
</dbReference>
<dbReference type="PANTHER" id="PTHR13932">
    <property type="entry name" value="COPROPORPHYRINIGEN III OXIDASE"/>
    <property type="match status" value="1"/>
</dbReference>
<evidence type="ECO:0000256" key="10">
    <source>
        <dbReference type="RuleBase" id="RU364116"/>
    </source>
</evidence>
<dbReference type="Proteomes" id="UP000031465">
    <property type="component" value="Unassembled WGS sequence"/>
</dbReference>
<keyword evidence="7 10" id="KW-0408">Iron</keyword>
<comment type="similarity">
    <text evidence="2">Belongs to the anaerobic coproporphyrinogen-III oxidase family. HemW subfamily.</text>
</comment>
<gene>
    <name evidence="12" type="primary">hemN</name>
    <name evidence="12" type="ORF">DB44_DK00070</name>
</gene>
<keyword evidence="12" id="KW-0560">Oxidoreductase</keyword>
<dbReference type="InterPro" id="IPR034505">
    <property type="entry name" value="Coproporphyrinogen-III_oxidase"/>
</dbReference>
<dbReference type="SFLD" id="SFLDF00288">
    <property type="entry name" value="HemN-like__clustered_with_nucl"/>
    <property type="match status" value="1"/>
</dbReference>
<evidence type="ECO:0000313" key="12">
    <source>
        <dbReference type="EMBL" id="KIC71480.1"/>
    </source>
</evidence>
<dbReference type="GO" id="GO:0046872">
    <property type="term" value="F:metal ion binding"/>
    <property type="evidence" value="ECO:0007669"/>
    <property type="project" value="UniProtKB-UniRule"/>
</dbReference>
<evidence type="ECO:0000256" key="4">
    <source>
        <dbReference type="ARBA" id="ARBA00022617"/>
    </source>
</evidence>
<dbReference type="SUPFAM" id="SSF102114">
    <property type="entry name" value="Radical SAM enzymes"/>
    <property type="match status" value="1"/>
</dbReference>
<dbReference type="NCBIfam" id="TIGR00539">
    <property type="entry name" value="hemN_rel"/>
    <property type="match status" value="1"/>
</dbReference>
<evidence type="ECO:0000256" key="9">
    <source>
        <dbReference type="ARBA" id="ARBA00023186"/>
    </source>
</evidence>
<dbReference type="PANTHER" id="PTHR13932:SF5">
    <property type="entry name" value="RADICAL S-ADENOSYL METHIONINE DOMAIN-CONTAINING PROTEIN 1, MITOCHONDRIAL"/>
    <property type="match status" value="1"/>
</dbReference>
<dbReference type="GO" id="GO:0006779">
    <property type="term" value="P:porphyrin-containing compound biosynthetic process"/>
    <property type="evidence" value="ECO:0007669"/>
    <property type="project" value="InterPro"/>
</dbReference>
<keyword evidence="6 10" id="KW-0479">Metal-binding</keyword>
<evidence type="ECO:0000256" key="8">
    <source>
        <dbReference type="ARBA" id="ARBA00023014"/>
    </source>
</evidence>
<sequence length="385" mass="44056">MLTIGNPTPSEISLYFHIPFCTKKCNYCHFYVLPDQEPLKNQLLIALKLEWKRMLPLLINKSIISIYFGGGTPSLFSPDRIQAVLETIHQDLPFDYSTTEITLEVNPENGCFSLMRAYAQAGINRVSMGIQTLDQELLHLLGRLHSPSLAKRSVLETYEAGITNLSIDLMYDLPRQSLKHWEMTLQEIGTLPLSHLSLYNLTIEPFTVFFKKQNFVRPLLPDEETSLAMYNAAIEHLTSFGLEQYEISAFAKPGFYSKHNTGYWLARPFIGFGPSAFSYWEGKRFRNVANLKKYHQSLTLNQSPIDFNEQLDPIAHLKELFVIQIRLCQGISIADFEQRHGKLSQETLETIEQFILDGFLTQSNQILSLTKKGVLFYDTVASELI</sequence>
<accession>A0A0C1JJE9</accession>
<dbReference type="PROSITE" id="PS51918">
    <property type="entry name" value="RADICAL_SAM"/>
    <property type="match status" value="1"/>
</dbReference>
<dbReference type="SMART" id="SM00729">
    <property type="entry name" value="Elp3"/>
    <property type="match status" value="1"/>
</dbReference>
<dbReference type="Gene3D" id="3.20.20.70">
    <property type="entry name" value="Aldolase class I"/>
    <property type="match status" value="1"/>
</dbReference>
<dbReference type="RefSeq" id="WP_039359032.1">
    <property type="nucleotide sequence ID" value="NZ_JSAN01000083.1"/>
</dbReference>
<organism evidence="12 13">
    <name type="scientific">Candidatus Protochlamydia amoebophila</name>
    <dbReference type="NCBI Taxonomy" id="362787"/>
    <lineage>
        <taxon>Bacteria</taxon>
        <taxon>Pseudomonadati</taxon>
        <taxon>Chlamydiota</taxon>
        <taxon>Chlamydiia</taxon>
        <taxon>Parachlamydiales</taxon>
        <taxon>Parachlamydiaceae</taxon>
        <taxon>Candidatus Protochlamydia</taxon>
    </lineage>
</organism>
<comment type="subcellular location">
    <subcellularLocation>
        <location evidence="10">Cytoplasm</location>
    </subcellularLocation>
</comment>
<comment type="function">
    <text evidence="10">Probably acts as a heme chaperone, transferring heme to an unknown acceptor. Binds one molecule of heme per monomer, possibly covalently. Binds 1 [4Fe-4S] cluster. The cluster is coordinated with 3 cysteines and an exchangeable S-adenosyl-L-methionine.</text>
</comment>
<keyword evidence="10" id="KW-0963">Cytoplasm</keyword>
<evidence type="ECO:0000313" key="13">
    <source>
        <dbReference type="Proteomes" id="UP000031465"/>
    </source>
</evidence>
<dbReference type="SFLD" id="SFLDF00562">
    <property type="entry name" value="HemN-like__clustered_with_heat"/>
    <property type="match status" value="1"/>
</dbReference>
<dbReference type="InterPro" id="IPR004559">
    <property type="entry name" value="HemW-like"/>
</dbReference>
<dbReference type="InterPro" id="IPR007197">
    <property type="entry name" value="rSAM"/>
</dbReference>
<dbReference type="Pfam" id="PF04055">
    <property type="entry name" value="Radical_SAM"/>
    <property type="match status" value="1"/>
</dbReference>
<dbReference type="SFLD" id="SFLDG01065">
    <property type="entry name" value="anaerobic_coproporphyrinogen-I"/>
    <property type="match status" value="2"/>
</dbReference>
<feature type="domain" description="Radical SAM core" evidence="11">
    <location>
        <begin position="6"/>
        <end position="243"/>
    </location>
</feature>
<keyword evidence="10" id="KW-0004">4Fe-4S</keyword>
<reference evidence="12 13" key="1">
    <citation type="journal article" date="2014" name="Mol. Biol. Evol.">
        <title>Massive expansion of Ubiquitination-related gene families within the Chlamydiae.</title>
        <authorList>
            <person name="Domman D."/>
            <person name="Collingro A."/>
            <person name="Lagkouvardos I."/>
            <person name="Gehre L."/>
            <person name="Weinmaier T."/>
            <person name="Rattei T."/>
            <person name="Subtil A."/>
            <person name="Horn M."/>
        </authorList>
    </citation>
    <scope>NUCLEOTIDE SEQUENCE [LARGE SCALE GENOMIC DNA]</scope>
    <source>
        <strain evidence="12 13">EI2</strain>
    </source>
</reference>
<evidence type="ECO:0000256" key="5">
    <source>
        <dbReference type="ARBA" id="ARBA00022691"/>
    </source>
</evidence>
<dbReference type="InterPro" id="IPR013785">
    <property type="entry name" value="Aldolase_TIM"/>
</dbReference>
<dbReference type="InterPro" id="IPR010723">
    <property type="entry name" value="HemN_C"/>
</dbReference>
<keyword evidence="8 10" id="KW-0411">Iron-sulfur</keyword>
<evidence type="ECO:0000256" key="2">
    <source>
        <dbReference type="ARBA" id="ARBA00006100"/>
    </source>
</evidence>
<evidence type="ECO:0000259" key="11">
    <source>
        <dbReference type="PROSITE" id="PS51918"/>
    </source>
</evidence>
<comment type="cofactor">
    <cofactor evidence="1">
        <name>[4Fe-4S] cluster</name>
        <dbReference type="ChEBI" id="CHEBI:49883"/>
    </cofactor>
</comment>
<evidence type="ECO:0000256" key="3">
    <source>
        <dbReference type="ARBA" id="ARBA00017228"/>
    </source>
</evidence>
<dbReference type="SFLD" id="SFLDS00029">
    <property type="entry name" value="Radical_SAM"/>
    <property type="match status" value="2"/>
</dbReference>
<dbReference type="EMBL" id="JSAN01000083">
    <property type="protein sequence ID" value="KIC71480.1"/>
    <property type="molecule type" value="Genomic_DNA"/>
</dbReference>
<proteinExistence type="inferred from homology"/>
<keyword evidence="5 10" id="KW-0949">S-adenosyl-L-methionine</keyword>
<dbReference type="GO" id="GO:0051539">
    <property type="term" value="F:4 iron, 4 sulfur cluster binding"/>
    <property type="evidence" value="ECO:0007669"/>
    <property type="project" value="UniProtKB-UniRule"/>
</dbReference>
<dbReference type="GO" id="GO:0005737">
    <property type="term" value="C:cytoplasm"/>
    <property type="evidence" value="ECO:0007669"/>
    <property type="project" value="UniProtKB-SubCell"/>
</dbReference>
<dbReference type="InterPro" id="IPR058240">
    <property type="entry name" value="rSAM_sf"/>
</dbReference>
<dbReference type="GO" id="GO:0004109">
    <property type="term" value="F:coproporphyrinogen oxidase activity"/>
    <property type="evidence" value="ECO:0007669"/>
    <property type="project" value="InterPro"/>
</dbReference>
<evidence type="ECO:0000256" key="7">
    <source>
        <dbReference type="ARBA" id="ARBA00023004"/>
    </source>
</evidence>
<dbReference type="AlphaFoldDB" id="A0A0C1JJE9"/>
<dbReference type="Pfam" id="PF06969">
    <property type="entry name" value="HemN_C"/>
    <property type="match status" value="1"/>
</dbReference>
<evidence type="ECO:0000256" key="6">
    <source>
        <dbReference type="ARBA" id="ARBA00022723"/>
    </source>
</evidence>
<keyword evidence="9 10" id="KW-0143">Chaperone</keyword>
<dbReference type="PATRIC" id="fig|362787.3.peg.1382"/>
<keyword evidence="4 10" id="KW-0349">Heme</keyword>
<evidence type="ECO:0000256" key="1">
    <source>
        <dbReference type="ARBA" id="ARBA00001966"/>
    </source>
</evidence>
<protein>
    <recommendedName>
        <fullName evidence="3 10">Heme chaperone HemW</fullName>
    </recommendedName>
</protein>
<comment type="caution">
    <text evidence="12">The sequence shown here is derived from an EMBL/GenBank/DDBJ whole genome shotgun (WGS) entry which is preliminary data.</text>
</comment>
<name>A0A0C1JJE9_9BACT</name>